<evidence type="ECO:0000313" key="2">
    <source>
        <dbReference type="Proteomes" id="UP000248259"/>
    </source>
</evidence>
<dbReference type="Pfam" id="PF11162">
    <property type="entry name" value="DUF2946"/>
    <property type="match status" value="1"/>
</dbReference>
<proteinExistence type="predicted"/>
<dbReference type="Proteomes" id="UP000248259">
    <property type="component" value="Unassembled WGS sequence"/>
</dbReference>
<dbReference type="AlphaFoldDB" id="A0A323V188"/>
<protein>
    <recommendedName>
        <fullName evidence="3">DUF2946 domain-containing protein</fullName>
    </recommendedName>
</protein>
<dbReference type="InterPro" id="IPR021333">
    <property type="entry name" value="DUF2946"/>
</dbReference>
<name>A0A323V188_9RHOO</name>
<reference evidence="1 2" key="1">
    <citation type="submission" date="2018-06" db="EMBL/GenBank/DDBJ databases">
        <title>Azoarcus communis strain SWub3 genome.</title>
        <authorList>
            <person name="Zorraquino Salvo V."/>
            <person name="Toubiana D."/>
            <person name="Blumwald E."/>
        </authorList>
    </citation>
    <scope>NUCLEOTIDE SEQUENCE [LARGE SCALE GENOMIC DNA]</scope>
    <source>
        <strain evidence="1 2">SWub3</strain>
    </source>
</reference>
<organism evidence="1 2">
    <name type="scientific">Parazoarcus communis SWub3 = DSM 12120</name>
    <dbReference type="NCBI Taxonomy" id="1121029"/>
    <lineage>
        <taxon>Bacteria</taxon>
        <taxon>Pseudomonadati</taxon>
        <taxon>Pseudomonadota</taxon>
        <taxon>Betaproteobacteria</taxon>
        <taxon>Rhodocyclales</taxon>
        <taxon>Zoogloeaceae</taxon>
        <taxon>Parazoarcus</taxon>
    </lineage>
</organism>
<sequence>MTMFSTATRLLFARIAALAILLGALAPTIARVADALGEGGVRWSEVCTSAGVVRIAEPLDGGAPSDPLAVPHCPLCILLAASIALPPPEFGCGFCGTALCDTPPCAASTVPESQPYRLAPHPRGPPVLA</sequence>
<evidence type="ECO:0000313" key="1">
    <source>
        <dbReference type="EMBL" id="PZA18494.1"/>
    </source>
</evidence>
<evidence type="ECO:0008006" key="3">
    <source>
        <dbReference type="Google" id="ProtNLM"/>
    </source>
</evidence>
<keyword evidence="2" id="KW-1185">Reference proteome</keyword>
<comment type="caution">
    <text evidence="1">The sequence shown here is derived from an EMBL/GenBank/DDBJ whole genome shotgun (WGS) entry which is preliminary data.</text>
</comment>
<accession>A0A323V188</accession>
<dbReference type="RefSeq" id="WP_110522793.1">
    <property type="nucleotide sequence ID" value="NZ_QKOE01000001.1"/>
</dbReference>
<dbReference type="EMBL" id="QKOE01000001">
    <property type="protein sequence ID" value="PZA18494.1"/>
    <property type="molecule type" value="Genomic_DNA"/>
</dbReference>
<gene>
    <name evidence="1" type="ORF">DNK49_02920</name>
</gene>